<gene>
    <name evidence="3" type="ORF">GCM10009810_28340</name>
</gene>
<reference evidence="3 4" key="1">
    <citation type="journal article" date="2019" name="Int. J. Syst. Evol. Microbiol.">
        <title>The Global Catalogue of Microorganisms (GCM) 10K type strain sequencing project: providing services to taxonomists for standard genome sequencing and annotation.</title>
        <authorList>
            <consortium name="The Broad Institute Genomics Platform"/>
            <consortium name="The Broad Institute Genome Sequencing Center for Infectious Disease"/>
            <person name="Wu L."/>
            <person name="Ma J."/>
        </authorList>
    </citation>
    <scope>NUCLEOTIDE SEQUENCE [LARGE SCALE GENOMIC DNA]</scope>
    <source>
        <strain evidence="3 4">JCM 15591</strain>
    </source>
</reference>
<protein>
    <submittedName>
        <fullName evidence="3">Cysteine hydrolase family protein</fullName>
    </submittedName>
</protein>
<dbReference type="SUPFAM" id="SSF52499">
    <property type="entry name" value="Isochorismatase-like hydrolases"/>
    <property type="match status" value="1"/>
</dbReference>
<dbReference type="PANTHER" id="PTHR43540">
    <property type="entry name" value="PEROXYUREIDOACRYLATE/UREIDOACRYLATE AMIDOHYDROLASE-RELATED"/>
    <property type="match status" value="1"/>
</dbReference>
<organism evidence="3 4">
    <name type="scientific">Nostocoides vanveenii</name>
    <dbReference type="NCBI Taxonomy" id="330835"/>
    <lineage>
        <taxon>Bacteria</taxon>
        <taxon>Bacillati</taxon>
        <taxon>Actinomycetota</taxon>
        <taxon>Actinomycetes</taxon>
        <taxon>Micrococcales</taxon>
        <taxon>Intrasporangiaceae</taxon>
        <taxon>Nostocoides</taxon>
    </lineage>
</organism>
<accession>A0ABN2KWG9</accession>
<evidence type="ECO:0000313" key="4">
    <source>
        <dbReference type="Proteomes" id="UP001501475"/>
    </source>
</evidence>
<keyword evidence="1 3" id="KW-0378">Hydrolase</keyword>
<dbReference type="GO" id="GO:0016787">
    <property type="term" value="F:hydrolase activity"/>
    <property type="evidence" value="ECO:0007669"/>
    <property type="project" value="UniProtKB-KW"/>
</dbReference>
<dbReference type="Pfam" id="PF00857">
    <property type="entry name" value="Isochorismatase"/>
    <property type="match status" value="1"/>
</dbReference>
<dbReference type="InterPro" id="IPR050272">
    <property type="entry name" value="Isochorismatase-like_hydrls"/>
</dbReference>
<proteinExistence type="predicted"/>
<evidence type="ECO:0000313" key="3">
    <source>
        <dbReference type="EMBL" id="GAA1767957.1"/>
    </source>
</evidence>
<name>A0ABN2KWG9_9MICO</name>
<dbReference type="EMBL" id="BAAAPN010000057">
    <property type="protein sequence ID" value="GAA1767957.1"/>
    <property type="molecule type" value="Genomic_DNA"/>
</dbReference>
<dbReference type="InterPro" id="IPR000868">
    <property type="entry name" value="Isochorismatase-like_dom"/>
</dbReference>
<evidence type="ECO:0000259" key="2">
    <source>
        <dbReference type="Pfam" id="PF00857"/>
    </source>
</evidence>
<dbReference type="Gene3D" id="3.40.50.850">
    <property type="entry name" value="Isochorismatase-like"/>
    <property type="match status" value="1"/>
</dbReference>
<sequence>MLVVDMQRDVVAGGHDRDAVVETIAGLVDRARAGGSPVVWVQHSDEGMPIDSDGWQLVPELVPAQDEAVVRKEFGDSFEATELSDVLADLGVGTVVVTGAQTDACIRSTLHGALGRGFDTVLVADGHTTEDLRRWGAPIGPAEAIAYTNLYWEFSRVPDARGSVALAADVDFA</sequence>
<keyword evidence="4" id="KW-1185">Reference proteome</keyword>
<dbReference type="InterPro" id="IPR036380">
    <property type="entry name" value="Isochorismatase-like_sf"/>
</dbReference>
<feature type="domain" description="Isochorismatase-like" evidence="2">
    <location>
        <begin position="2"/>
        <end position="130"/>
    </location>
</feature>
<comment type="caution">
    <text evidence="3">The sequence shown here is derived from an EMBL/GenBank/DDBJ whole genome shotgun (WGS) entry which is preliminary data.</text>
</comment>
<dbReference type="PANTHER" id="PTHR43540:SF6">
    <property type="entry name" value="ISOCHORISMATASE-LIKE DOMAIN-CONTAINING PROTEIN"/>
    <property type="match status" value="1"/>
</dbReference>
<evidence type="ECO:0000256" key="1">
    <source>
        <dbReference type="ARBA" id="ARBA00022801"/>
    </source>
</evidence>
<dbReference type="Proteomes" id="UP001501475">
    <property type="component" value="Unassembled WGS sequence"/>
</dbReference>